<accession>A0AAE0F887</accession>
<dbReference type="Proteomes" id="UP001190700">
    <property type="component" value="Unassembled WGS sequence"/>
</dbReference>
<feature type="compositionally biased region" description="Basic and acidic residues" evidence="1">
    <location>
        <begin position="1"/>
        <end position="18"/>
    </location>
</feature>
<feature type="region of interest" description="Disordered" evidence="1">
    <location>
        <begin position="89"/>
        <end position="138"/>
    </location>
</feature>
<evidence type="ECO:0000313" key="2">
    <source>
        <dbReference type="EMBL" id="KAK3254859.1"/>
    </source>
</evidence>
<feature type="compositionally biased region" description="Low complexity" evidence="1">
    <location>
        <begin position="196"/>
        <end position="205"/>
    </location>
</feature>
<comment type="caution">
    <text evidence="2">The sequence shown here is derived from an EMBL/GenBank/DDBJ whole genome shotgun (WGS) entry which is preliminary data.</text>
</comment>
<keyword evidence="3" id="KW-1185">Reference proteome</keyword>
<protein>
    <submittedName>
        <fullName evidence="2">Uncharacterized protein</fullName>
    </submittedName>
</protein>
<feature type="non-terminal residue" evidence="2">
    <location>
        <position position="273"/>
    </location>
</feature>
<proteinExistence type="predicted"/>
<evidence type="ECO:0000256" key="1">
    <source>
        <dbReference type="SAM" id="MobiDB-lite"/>
    </source>
</evidence>
<dbReference type="AlphaFoldDB" id="A0AAE0F887"/>
<gene>
    <name evidence="2" type="ORF">CYMTET_35943</name>
</gene>
<evidence type="ECO:0000313" key="3">
    <source>
        <dbReference type="Proteomes" id="UP001190700"/>
    </source>
</evidence>
<feature type="region of interest" description="Disordered" evidence="1">
    <location>
        <begin position="186"/>
        <end position="263"/>
    </location>
</feature>
<dbReference type="EMBL" id="LGRX02023123">
    <property type="protein sequence ID" value="KAK3254859.1"/>
    <property type="molecule type" value="Genomic_DNA"/>
</dbReference>
<feature type="region of interest" description="Disordered" evidence="1">
    <location>
        <begin position="1"/>
        <end position="34"/>
    </location>
</feature>
<sequence length="273" mass="28485">MTRQHEALSRQVLREGRRAPKGAPHQAKYGGRSKEEYLALLTSQVDRDTQLLEQERQMVANMQQQGRVAHGSVPTGNAAHIIVNPNEVPGLRGAFRREPQRSVAQTPRTKPSKHQPKPAGAGSRQGGAQEPPKGREKNLVYPFPAEGGGSPVARILPGGVRGGFVPPSPGGGGFRGEVSPGPFGGVSPGPYGGASPGPFAGVSPGPFGGVSPGPFGEPVQIAASPGARGALQSQQYGQPSPGMAYPTPYHDMSRPPPPDVQQVEYPPCPCICP</sequence>
<feature type="compositionally biased region" description="Gly residues" evidence="1">
    <location>
        <begin position="186"/>
        <end position="195"/>
    </location>
</feature>
<reference evidence="2 3" key="1">
    <citation type="journal article" date="2015" name="Genome Biol. Evol.">
        <title>Comparative Genomics of a Bacterivorous Green Alga Reveals Evolutionary Causalities and Consequences of Phago-Mixotrophic Mode of Nutrition.</title>
        <authorList>
            <person name="Burns J.A."/>
            <person name="Paasch A."/>
            <person name="Narechania A."/>
            <person name="Kim E."/>
        </authorList>
    </citation>
    <scope>NUCLEOTIDE SEQUENCE [LARGE SCALE GENOMIC DNA]</scope>
    <source>
        <strain evidence="2 3">PLY_AMNH</strain>
    </source>
</reference>
<organism evidence="2 3">
    <name type="scientific">Cymbomonas tetramitiformis</name>
    <dbReference type="NCBI Taxonomy" id="36881"/>
    <lineage>
        <taxon>Eukaryota</taxon>
        <taxon>Viridiplantae</taxon>
        <taxon>Chlorophyta</taxon>
        <taxon>Pyramimonadophyceae</taxon>
        <taxon>Pyramimonadales</taxon>
        <taxon>Pyramimonadaceae</taxon>
        <taxon>Cymbomonas</taxon>
    </lineage>
</organism>
<name>A0AAE0F887_9CHLO</name>